<sequence>MDSKNKLNKVADYSHEFTLLRDRFEENFLELKDIIFELQNKAEAIEVDAHLLEELNAKVNKINALFLKHGVGTVEELVTLRDALAAEQSGFADLEDNILALEKTIADVRKQLDTLSKQLSANRKKRHHSLPKR</sequence>
<accession>A0AAU0F313</accession>
<name>A0AAU0F313_9FLAO</name>
<feature type="coiled-coil region" evidence="1">
    <location>
        <begin position="91"/>
        <end position="125"/>
    </location>
</feature>
<evidence type="ECO:0000313" key="2">
    <source>
        <dbReference type="EMBL" id="WOC51713.1"/>
    </source>
</evidence>
<keyword evidence="1" id="KW-0175">Coiled coil</keyword>
<keyword evidence="3" id="KW-1185">Reference proteome</keyword>
<evidence type="ECO:0000313" key="3">
    <source>
        <dbReference type="Proteomes" id="UP001432059"/>
    </source>
</evidence>
<protein>
    <submittedName>
        <fullName evidence="2">Uncharacterized protein</fullName>
    </submittedName>
</protein>
<dbReference type="KEGG" id="bpor:BPO_1066"/>
<gene>
    <name evidence="2" type="ORF">BPO_1066</name>
</gene>
<reference evidence="2" key="1">
    <citation type="submission" date="2023-10" db="EMBL/GenBank/DDBJ databases">
        <title>Characterization and whole genome sequencing of a novel strain of Bergeyella porcorum QD2021 isolated from pig.</title>
        <authorList>
            <person name="Liu G."/>
            <person name="Chen C."/>
            <person name="Han X."/>
        </authorList>
    </citation>
    <scope>NUCLEOTIDE SEQUENCE</scope>
    <source>
        <strain evidence="2">QD2021</strain>
    </source>
</reference>
<dbReference type="Gene3D" id="6.10.140.1090">
    <property type="match status" value="1"/>
</dbReference>
<dbReference type="EMBL" id="CP136426">
    <property type="protein sequence ID" value="WOC51713.1"/>
    <property type="molecule type" value="Genomic_DNA"/>
</dbReference>
<organism evidence="2 3">
    <name type="scientific">Bergeyella porcorum</name>
    <dbReference type="NCBI Taxonomy" id="1735111"/>
    <lineage>
        <taxon>Bacteria</taxon>
        <taxon>Pseudomonadati</taxon>
        <taxon>Bacteroidota</taxon>
        <taxon>Flavobacteriia</taxon>
        <taxon>Flavobacteriales</taxon>
        <taxon>Weeksellaceae</taxon>
        <taxon>Bergeyella</taxon>
    </lineage>
</organism>
<proteinExistence type="predicted"/>
<dbReference type="AlphaFoldDB" id="A0AAU0F313"/>
<dbReference type="Proteomes" id="UP001432059">
    <property type="component" value="Chromosome"/>
</dbReference>
<evidence type="ECO:0000256" key="1">
    <source>
        <dbReference type="SAM" id="Coils"/>
    </source>
</evidence>